<keyword evidence="2" id="KW-0812">Transmembrane</keyword>
<keyword evidence="2" id="KW-0472">Membrane</keyword>
<proteinExistence type="predicted"/>
<name>A0ABW1UEW7_9LACO</name>
<feature type="region of interest" description="Disordered" evidence="1">
    <location>
        <begin position="37"/>
        <end position="64"/>
    </location>
</feature>
<organism evidence="3 4">
    <name type="scientific">Lactiplantibacillus daoliensis</name>
    <dbReference type="NCBI Taxonomy" id="2559916"/>
    <lineage>
        <taxon>Bacteria</taxon>
        <taxon>Bacillati</taxon>
        <taxon>Bacillota</taxon>
        <taxon>Bacilli</taxon>
        <taxon>Lactobacillales</taxon>
        <taxon>Lactobacillaceae</taxon>
        <taxon>Lactiplantibacillus</taxon>
    </lineage>
</organism>
<reference evidence="4" key="1">
    <citation type="journal article" date="2019" name="Int. J. Syst. Evol. Microbiol.">
        <title>The Global Catalogue of Microorganisms (GCM) 10K type strain sequencing project: providing services to taxonomists for standard genome sequencing and annotation.</title>
        <authorList>
            <consortium name="The Broad Institute Genomics Platform"/>
            <consortium name="The Broad Institute Genome Sequencing Center for Infectious Disease"/>
            <person name="Wu L."/>
            <person name="Ma J."/>
        </authorList>
    </citation>
    <scope>NUCLEOTIDE SEQUENCE [LARGE SCALE GENOMIC DNA]</scope>
    <source>
        <strain evidence="4">CCM 8934</strain>
    </source>
</reference>
<feature type="transmembrane region" description="Helical" evidence="2">
    <location>
        <begin position="6"/>
        <end position="30"/>
    </location>
</feature>
<evidence type="ECO:0000313" key="3">
    <source>
        <dbReference type="EMBL" id="MFC6293731.1"/>
    </source>
</evidence>
<keyword evidence="2" id="KW-1133">Transmembrane helix</keyword>
<feature type="compositionally biased region" description="Basic and acidic residues" evidence="1">
    <location>
        <begin position="40"/>
        <end position="64"/>
    </location>
</feature>
<accession>A0ABW1UEW7</accession>
<protein>
    <submittedName>
        <fullName evidence="3">Uncharacterized protein</fullName>
    </submittedName>
</protein>
<dbReference type="Proteomes" id="UP001596227">
    <property type="component" value="Unassembled WGS sequence"/>
</dbReference>
<evidence type="ECO:0000313" key="4">
    <source>
        <dbReference type="Proteomes" id="UP001596227"/>
    </source>
</evidence>
<dbReference type="EMBL" id="JBHSSB010000003">
    <property type="protein sequence ID" value="MFC6293731.1"/>
    <property type="molecule type" value="Genomic_DNA"/>
</dbReference>
<comment type="caution">
    <text evidence="3">The sequence shown here is derived from an EMBL/GenBank/DDBJ whole genome shotgun (WGS) entry which is preliminary data.</text>
</comment>
<evidence type="ECO:0000256" key="1">
    <source>
        <dbReference type="SAM" id="MobiDB-lite"/>
    </source>
</evidence>
<evidence type="ECO:0000256" key="2">
    <source>
        <dbReference type="SAM" id="Phobius"/>
    </source>
</evidence>
<gene>
    <name evidence="3" type="ORF">ACFQH1_00500</name>
</gene>
<dbReference type="RefSeq" id="WP_137607872.1">
    <property type="nucleotide sequence ID" value="NZ_BJDH01000008.1"/>
</dbReference>
<keyword evidence="4" id="KW-1185">Reference proteome</keyword>
<sequence length="64" mass="7601">MLIIMTIYASLKTAMRLVIYLVLGGLVMLVRHRNRKKSRREMDEQTKKFVAKTKTDENGKYPWE</sequence>